<name>A0A2J6TH37_9HELO</name>
<evidence type="ECO:0000256" key="1">
    <source>
        <dbReference type="SAM" id="MobiDB-lite"/>
    </source>
</evidence>
<feature type="region of interest" description="Disordered" evidence="1">
    <location>
        <begin position="63"/>
        <end position="84"/>
    </location>
</feature>
<reference evidence="3 4" key="1">
    <citation type="submission" date="2016-04" db="EMBL/GenBank/DDBJ databases">
        <title>A degradative enzymes factory behind the ericoid mycorrhizal symbiosis.</title>
        <authorList>
            <consortium name="DOE Joint Genome Institute"/>
            <person name="Martino E."/>
            <person name="Morin E."/>
            <person name="Grelet G."/>
            <person name="Kuo A."/>
            <person name="Kohler A."/>
            <person name="Daghino S."/>
            <person name="Barry K."/>
            <person name="Choi C."/>
            <person name="Cichocki N."/>
            <person name="Clum A."/>
            <person name="Copeland A."/>
            <person name="Hainaut M."/>
            <person name="Haridas S."/>
            <person name="Labutti K."/>
            <person name="Lindquist E."/>
            <person name="Lipzen A."/>
            <person name="Khouja H.-R."/>
            <person name="Murat C."/>
            <person name="Ohm R."/>
            <person name="Olson A."/>
            <person name="Spatafora J."/>
            <person name="Veneault-Fourrey C."/>
            <person name="Henrissat B."/>
            <person name="Grigoriev I."/>
            <person name="Martin F."/>
            <person name="Perotto S."/>
        </authorList>
    </citation>
    <scope>NUCLEOTIDE SEQUENCE [LARGE SCALE GENOMIC DNA]</scope>
    <source>
        <strain evidence="3 4">E</strain>
    </source>
</reference>
<dbReference type="PANTHER" id="PTHR35596:SF1">
    <property type="entry name" value="MICROBIAL-TYPE PARG CATALYTIC DOMAIN-CONTAINING PROTEIN"/>
    <property type="match status" value="1"/>
</dbReference>
<feature type="compositionally biased region" description="Low complexity" evidence="1">
    <location>
        <begin position="63"/>
        <end position="76"/>
    </location>
</feature>
<proteinExistence type="predicted"/>
<dbReference type="NCBIfam" id="TIGR02452">
    <property type="entry name" value="TIGR02452 family protein"/>
    <property type="match status" value="1"/>
</dbReference>
<dbReference type="InterPro" id="IPR043472">
    <property type="entry name" value="Macro_dom-like"/>
</dbReference>
<sequence>MASSSKSDIRPWLNKGARAKLAKETINSTIPALLKSHPFALNGIKNTELLRYSSTSQAFANQSSSAASSSSSSSSNPAPPPAPIIPRIRIIKSDTLDAVHSILQSSNSPKIRVCALNMASSLRPGGGVLSGAVAQEETLCMRSTLYPALNTSWYRLPEDALIYTPSVLVFRDNLNSDLPKSQYYYTDIISCAALKNPDVIKVRIKNADGDVLEERWEYEDGRDKETMVLKVRHMLQVAKENGVTHLVLGALGCGAYRNPPEEVARIFRREILGGRGRKGFEGLEEISFAIFDEGVNLRVFREAFKDVDAEAT</sequence>
<dbReference type="SUPFAM" id="SSF52949">
    <property type="entry name" value="Macro domain-like"/>
    <property type="match status" value="1"/>
</dbReference>
<dbReference type="RefSeq" id="XP_024739249.1">
    <property type="nucleotide sequence ID" value="XM_024879743.1"/>
</dbReference>
<dbReference type="InterPro" id="IPR019261">
    <property type="entry name" value="PARG_cat_microbial"/>
</dbReference>
<dbReference type="PANTHER" id="PTHR35596">
    <property type="entry name" value="DUF2263 DOMAIN-CONTAINING PROTEIN"/>
    <property type="match status" value="1"/>
</dbReference>
<keyword evidence="4" id="KW-1185">Reference proteome</keyword>
<dbReference type="Proteomes" id="UP000235371">
    <property type="component" value="Unassembled WGS sequence"/>
</dbReference>
<accession>A0A2J6TH37</accession>
<dbReference type="OrthoDB" id="9985428at2759"/>
<dbReference type="InterPro" id="IPR012664">
    <property type="entry name" value="CHP02452"/>
</dbReference>
<dbReference type="Pfam" id="PF10021">
    <property type="entry name" value="PARG_cat_microb"/>
    <property type="match status" value="1"/>
</dbReference>
<gene>
    <name evidence="3" type="ORF">K444DRAFT_610420</name>
</gene>
<evidence type="ECO:0000313" key="4">
    <source>
        <dbReference type="Proteomes" id="UP000235371"/>
    </source>
</evidence>
<evidence type="ECO:0000259" key="2">
    <source>
        <dbReference type="Pfam" id="PF10021"/>
    </source>
</evidence>
<feature type="domain" description="Microbial-type PARG catalytic" evidence="2">
    <location>
        <begin position="77"/>
        <end position="172"/>
    </location>
</feature>
<evidence type="ECO:0000313" key="3">
    <source>
        <dbReference type="EMBL" id="PMD62345.1"/>
    </source>
</evidence>
<dbReference type="InParanoid" id="A0A2J6TH37"/>
<dbReference type="AlphaFoldDB" id="A0A2J6TH37"/>
<dbReference type="STRING" id="1095630.A0A2J6TH37"/>
<dbReference type="EMBL" id="KZ613783">
    <property type="protein sequence ID" value="PMD62345.1"/>
    <property type="molecule type" value="Genomic_DNA"/>
</dbReference>
<organism evidence="3 4">
    <name type="scientific">Hyaloscypha bicolor E</name>
    <dbReference type="NCBI Taxonomy" id="1095630"/>
    <lineage>
        <taxon>Eukaryota</taxon>
        <taxon>Fungi</taxon>
        <taxon>Dikarya</taxon>
        <taxon>Ascomycota</taxon>
        <taxon>Pezizomycotina</taxon>
        <taxon>Leotiomycetes</taxon>
        <taxon>Helotiales</taxon>
        <taxon>Hyaloscyphaceae</taxon>
        <taxon>Hyaloscypha</taxon>
        <taxon>Hyaloscypha bicolor</taxon>
    </lineage>
</organism>
<protein>
    <recommendedName>
        <fullName evidence="2">Microbial-type PARG catalytic domain-containing protein</fullName>
    </recommendedName>
</protein>
<dbReference type="GeneID" id="36587820"/>
<dbReference type="Gene3D" id="3.40.220.10">
    <property type="entry name" value="Leucine Aminopeptidase, subunit E, domain 1"/>
    <property type="match status" value="1"/>
</dbReference>